<keyword evidence="16 35" id="KW-0106">Calcium</keyword>
<dbReference type="KEGG" id="cpv:cgd5_820"/>
<evidence type="ECO:0000256" key="10">
    <source>
        <dbReference type="ARBA" id="ARBA00022679"/>
    </source>
</evidence>
<dbReference type="AlphaFoldDB" id="Q5CS01"/>
<protein>
    <recommendedName>
        <fullName evidence="29">Calcium-dependent protein kinase 1</fullName>
        <ecNumber evidence="5">2.7.11.1</ecNumber>
    </recommendedName>
</protein>
<feature type="binding site" evidence="35 36">
    <location>
        <position position="463"/>
    </location>
    <ligand>
        <name>Ca(2+)</name>
        <dbReference type="ChEBI" id="CHEBI:29108"/>
        <label>3</label>
    </ligand>
</feature>
<evidence type="ECO:0000256" key="1">
    <source>
        <dbReference type="ARBA" id="ARBA00001946"/>
    </source>
</evidence>
<keyword evidence="17 30" id="KW-0067">ATP-binding</keyword>
<feature type="binding site" evidence="35 36">
    <location>
        <position position="459"/>
    </location>
    <ligand>
        <name>Ca(2+)</name>
        <dbReference type="ChEBI" id="CHEBI:29108"/>
        <label>3</label>
    </ligand>
</feature>
<feature type="domain" description="EF-hand" evidence="32">
    <location>
        <begin position="483"/>
        <end position="515"/>
    </location>
</feature>
<feature type="binding site" evidence="35 36">
    <location>
        <position position="425"/>
    </location>
    <ligand>
        <name>Ca(2+)</name>
        <dbReference type="ChEBI" id="CHEBI:29108"/>
        <label>2</label>
    </ligand>
</feature>
<comment type="caution">
    <text evidence="33">The sequence shown here is derived from an EMBL/GenBank/DDBJ whole genome shotgun (WGS) entry which is preliminary data.</text>
</comment>
<gene>
    <name evidence="33" type="ORF">cgd5_820</name>
</gene>
<comment type="similarity">
    <text evidence="25">Belongs to the protein kinase superfamily. Ser/Thr protein kinase family. CDPK subfamily.</text>
</comment>
<dbReference type="PROSITE" id="PS00107">
    <property type="entry name" value="PROTEIN_KINASE_ATP"/>
    <property type="match status" value="1"/>
</dbReference>
<keyword evidence="20" id="KW-0969">Cilium</keyword>
<dbReference type="PDBsum" id="3L19"/>
<dbReference type="PROSITE" id="PS00018">
    <property type="entry name" value="EF_HAND_1"/>
    <property type="match status" value="4"/>
</dbReference>
<reference evidence="33 34" key="1">
    <citation type="journal article" date="2004" name="Science">
        <title>Complete genome sequence of the apicomplexan, Cryptosporidium parvum.</title>
        <authorList>
            <person name="Abrahamsen M.S."/>
            <person name="Templeton T.J."/>
            <person name="Enomoto S."/>
            <person name="Abrahante J.E."/>
            <person name="Zhu G."/>
            <person name="Lancto C.A."/>
            <person name="Deng M."/>
            <person name="Liu C."/>
            <person name="Widmer G."/>
            <person name="Tzipori S."/>
            <person name="Buck G.A."/>
            <person name="Xu P."/>
            <person name="Bankier A.T."/>
            <person name="Dear P.H."/>
            <person name="Konfortov B.A."/>
            <person name="Spriggs H.F."/>
            <person name="Iyer L."/>
            <person name="Anantharaman V."/>
            <person name="Aravind L."/>
            <person name="Kapur V."/>
        </authorList>
    </citation>
    <scope>NUCLEOTIDE SEQUENCE [LARGE SCALE GENOMIC DNA]</scope>
    <source>
        <strain evidence="34">Iowa II</strain>
    </source>
</reference>
<dbReference type="PROSITE" id="PS50222">
    <property type="entry name" value="EF_HAND_2"/>
    <property type="match status" value="4"/>
</dbReference>
<dbReference type="Gene3D" id="1.10.510.10">
    <property type="entry name" value="Transferase(Phosphotransferase) domain 1"/>
    <property type="match status" value="1"/>
</dbReference>
<feature type="binding site" evidence="35 36">
    <location>
        <position position="493"/>
    </location>
    <ligand>
        <name>Ca(2+)</name>
        <dbReference type="ChEBI" id="CHEBI:29108"/>
        <label>4</label>
    </ligand>
</feature>
<feature type="binding site" evidence="35 36">
    <location>
        <position position="461"/>
    </location>
    <ligand>
        <name>Ca(2+)</name>
        <dbReference type="ChEBI" id="CHEBI:29108"/>
        <label>3</label>
    </ligand>
</feature>
<dbReference type="InterPro" id="IPR008271">
    <property type="entry name" value="Ser/Thr_kinase_AS"/>
</dbReference>
<evidence type="ECO:0000256" key="21">
    <source>
        <dbReference type="ARBA" id="ARBA00023136"/>
    </source>
</evidence>
<keyword evidence="35 36" id="KW-0002">3D-structure</keyword>
<feature type="binding site" evidence="35 36">
    <location>
        <position position="385"/>
    </location>
    <ligand>
        <name>Ca(2+)</name>
        <dbReference type="ChEBI" id="CHEBI:29108"/>
        <label>1</label>
    </ligand>
</feature>
<evidence type="ECO:0000256" key="5">
    <source>
        <dbReference type="ARBA" id="ARBA00012513"/>
    </source>
</evidence>
<evidence type="ECO:0000256" key="13">
    <source>
        <dbReference type="ARBA" id="ARBA00022737"/>
    </source>
</evidence>
<evidence type="ECO:0000256" key="6">
    <source>
        <dbReference type="ARBA" id="ARBA00022475"/>
    </source>
</evidence>
<evidence type="ECO:0000256" key="15">
    <source>
        <dbReference type="ARBA" id="ARBA00022777"/>
    </source>
</evidence>
<evidence type="ECO:0007829" key="35">
    <source>
        <dbReference type="PDB" id="3L19"/>
    </source>
</evidence>
<feature type="binding site" evidence="35 36">
    <location>
        <position position="504"/>
    </location>
    <ligand>
        <name>Ca(2+)</name>
        <dbReference type="ChEBI" id="CHEBI:29108"/>
        <label>4</label>
    </ligand>
</feature>
<evidence type="ECO:0000256" key="12">
    <source>
        <dbReference type="ARBA" id="ARBA00022723"/>
    </source>
</evidence>
<dbReference type="Pfam" id="PF00069">
    <property type="entry name" value="Pkinase"/>
    <property type="match status" value="1"/>
</dbReference>
<dbReference type="OMA" id="WFAMHAP"/>
<evidence type="ECO:0000256" key="19">
    <source>
        <dbReference type="ARBA" id="ARBA00022870"/>
    </source>
</evidence>
<feature type="domain" description="Protein kinase" evidence="31">
    <location>
        <begin position="62"/>
        <end position="318"/>
    </location>
</feature>
<dbReference type="CDD" id="cd00051">
    <property type="entry name" value="EFh"/>
    <property type="match status" value="2"/>
</dbReference>
<evidence type="ECO:0000256" key="24">
    <source>
        <dbReference type="ARBA" id="ARBA00023288"/>
    </source>
</evidence>
<feature type="binding site" evidence="35 36">
    <location>
        <position position="427"/>
    </location>
    <ligand>
        <name>Ca(2+)</name>
        <dbReference type="ChEBI" id="CHEBI:29108"/>
        <label>2</label>
    </ligand>
</feature>
<evidence type="ECO:0000256" key="7">
    <source>
        <dbReference type="ARBA" id="ARBA00022511"/>
    </source>
</evidence>
<dbReference type="SMART" id="SM00220">
    <property type="entry name" value="S_TKc"/>
    <property type="match status" value="1"/>
</dbReference>
<evidence type="ECO:0000313" key="33">
    <source>
        <dbReference type="EMBL" id="EAK88255.1"/>
    </source>
</evidence>
<keyword evidence="11" id="KW-0519">Myristate</keyword>
<dbReference type="GO" id="GO:0004674">
    <property type="term" value="F:protein serine/threonine kinase activity"/>
    <property type="evidence" value="ECO:0007669"/>
    <property type="project" value="UniProtKB-KW"/>
</dbReference>
<feature type="binding site" evidence="35 36">
    <location>
        <position position="497"/>
    </location>
    <ligand>
        <name>Ca(2+)</name>
        <dbReference type="ChEBI" id="CHEBI:29108"/>
        <label>4</label>
    </ligand>
</feature>
<dbReference type="PROSITE" id="PS00108">
    <property type="entry name" value="PROTEIN_KINASE_ST"/>
    <property type="match status" value="1"/>
</dbReference>
<dbReference type="PANTHER" id="PTHR24349">
    <property type="entry name" value="SERINE/THREONINE-PROTEIN KINASE"/>
    <property type="match status" value="1"/>
</dbReference>
<dbReference type="FunFam" id="3.30.200.20:FF:000315">
    <property type="entry name" value="Calcium-dependent protein kinase 3"/>
    <property type="match status" value="1"/>
</dbReference>
<dbReference type="GO" id="GO:0005524">
    <property type="term" value="F:ATP binding"/>
    <property type="evidence" value="ECO:0007669"/>
    <property type="project" value="UniProtKB-UniRule"/>
</dbReference>
<dbReference type="Proteomes" id="UP000006726">
    <property type="component" value="Chromosome 5"/>
</dbReference>
<evidence type="ECO:0000259" key="31">
    <source>
        <dbReference type="PROSITE" id="PS50011"/>
    </source>
</evidence>
<feature type="domain" description="EF-hand" evidence="32">
    <location>
        <begin position="446"/>
        <end position="481"/>
    </location>
</feature>
<keyword evidence="12 35" id="KW-0479">Metal-binding</keyword>
<evidence type="ECO:0000259" key="32">
    <source>
        <dbReference type="PROSITE" id="PS50222"/>
    </source>
</evidence>
<evidence type="ECO:0000256" key="17">
    <source>
        <dbReference type="ARBA" id="ARBA00022840"/>
    </source>
</evidence>
<evidence type="ECO:0000256" key="8">
    <source>
        <dbReference type="ARBA" id="ARBA00022527"/>
    </source>
</evidence>
<dbReference type="EMBL" id="AAEE01000007">
    <property type="protein sequence ID" value="EAK88255.1"/>
    <property type="molecule type" value="Genomic_DNA"/>
</dbReference>
<evidence type="ECO:0000256" key="14">
    <source>
        <dbReference type="ARBA" id="ARBA00022741"/>
    </source>
</evidence>
<keyword evidence="23" id="KW-0966">Cell projection</keyword>
<feature type="binding site" evidence="35 36">
    <location>
        <position position="429"/>
    </location>
    <ligand>
        <name>Ca(2+)</name>
        <dbReference type="ChEBI" id="CHEBI:29108"/>
        <label>2</label>
    </ligand>
</feature>
<evidence type="ECO:0000256" key="3">
    <source>
        <dbReference type="ARBA" id="ARBA00004342"/>
    </source>
</evidence>
<keyword evidence="7" id="KW-1032">Host cell membrane</keyword>
<accession>Q5CS01</accession>
<dbReference type="PDBsum" id="3LIJ"/>
<feature type="binding site" evidence="36">
    <location>
        <position position="205"/>
    </location>
    <ligand>
        <name>Mg(2+)</name>
        <dbReference type="ChEBI" id="CHEBI:18420"/>
    </ligand>
</feature>
<evidence type="ECO:0000256" key="29">
    <source>
        <dbReference type="ARBA" id="ARBA00068067"/>
    </source>
</evidence>
<evidence type="ECO:0000256" key="2">
    <source>
        <dbReference type="ARBA" id="ARBA00004230"/>
    </source>
</evidence>
<dbReference type="InterPro" id="IPR018247">
    <property type="entry name" value="EF_Hand_1_Ca_BS"/>
</dbReference>
<dbReference type="Gene3D" id="3.30.200.20">
    <property type="entry name" value="Phosphorylase Kinase, domain 1"/>
    <property type="match status" value="1"/>
</dbReference>
<dbReference type="InParanoid" id="Q5CS01"/>
<keyword evidence="22" id="KW-0564">Palmitate</keyword>
<dbReference type="Gene3D" id="1.10.238.10">
    <property type="entry name" value="EF-hand"/>
    <property type="match status" value="2"/>
</dbReference>
<dbReference type="SUPFAM" id="SSF56112">
    <property type="entry name" value="Protein kinase-like (PK-like)"/>
    <property type="match status" value="1"/>
</dbReference>
<dbReference type="InterPro" id="IPR000719">
    <property type="entry name" value="Prot_kinase_dom"/>
</dbReference>
<keyword evidence="6" id="KW-1003">Cell membrane</keyword>
<keyword evidence="9" id="KW-0597">Phosphoprotein</keyword>
<evidence type="ECO:0000256" key="23">
    <source>
        <dbReference type="ARBA" id="ARBA00023273"/>
    </source>
</evidence>
<evidence type="ECO:0000256" key="18">
    <source>
        <dbReference type="ARBA" id="ARBA00022846"/>
    </source>
</evidence>
<feature type="binding site" evidence="35 36">
    <location>
        <position position="465"/>
    </location>
    <ligand>
        <name>Ca(2+)</name>
        <dbReference type="ChEBI" id="CHEBI:29108"/>
        <label>3</label>
    </ligand>
</feature>
<evidence type="ECO:0000313" key="34">
    <source>
        <dbReference type="Proteomes" id="UP000006726"/>
    </source>
</evidence>
<comment type="catalytic activity">
    <reaction evidence="27">
        <text>L-seryl-[protein] + ATP = O-phospho-L-seryl-[protein] + ADP + H(+)</text>
        <dbReference type="Rhea" id="RHEA:17989"/>
        <dbReference type="Rhea" id="RHEA-COMP:9863"/>
        <dbReference type="Rhea" id="RHEA-COMP:11604"/>
        <dbReference type="ChEBI" id="CHEBI:15378"/>
        <dbReference type="ChEBI" id="CHEBI:29999"/>
        <dbReference type="ChEBI" id="CHEBI:30616"/>
        <dbReference type="ChEBI" id="CHEBI:83421"/>
        <dbReference type="ChEBI" id="CHEBI:456216"/>
        <dbReference type="EC" id="2.7.11.1"/>
    </reaction>
</comment>
<evidence type="ECO:0000256" key="16">
    <source>
        <dbReference type="ARBA" id="ARBA00022837"/>
    </source>
</evidence>
<dbReference type="SMR" id="Q5CS01"/>
<keyword evidence="14 30" id="KW-0547">Nucleotide-binding</keyword>
<dbReference type="InterPro" id="IPR017441">
    <property type="entry name" value="Protein_kinase_ATP_BS"/>
</dbReference>
<keyword evidence="13" id="KW-0677">Repeat</keyword>
<evidence type="ECO:0000256" key="9">
    <source>
        <dbReference type="ARBA" id="ARBA00022553"/>
    </source>
</evidence>
<evidence type="ECO:0000256" key="30">
    <source>
        <dbReference type="PROSITE-ProRule" id="PRU10141"/>
    </source>
</evidence>
<feature type="binding site" evidence="36">
    <location>
        <position position="431"/>
    </location>
    <ligand>
        <name>Ca(2+)</name>
        <dbReference type="ChEBI" id="CHEBI:29108"/>
        <label>2</label>
    </ligand>
</feature>
<feature type="binding site" evidence="35 36">
    <location>
        <position position="381"/>
    </location>
    <ligand>
        <name>Ca(2+)</name>
        <dbReference type="ChEBI" id="CHEBI:29108"/>
        <label>1</label>
    </ligand>
</feature>
<reference evidence="35" key="2">
    <citation type="submission" date="2009-12" db="PDB data bank">
        <title>Crystal structure of calcium binding domain of CpCDPK3, cgd5_820.</title>
        <authorList>
            <person name="Qiu W."/>
            <person name="Hutchinson A."/>
            <person name="Wernimont A."/>
            <person name="Walker J.R."/>
            <person name="Sullivan H."/>
            <person name="Lin Y.-H."/>
            <person name="Mackenzie F."/>
            <person name="Kozieradzki I."/>
            <person name="Cossar D."/>
            <person name="Schapira M."/>
            <person name="Senisterra G."/>
            <person name="Vedadi M."/>
            <person name="Arrowsmith C.H."/>
            <person name="Bountra C."/>
            <person name="Weigelt J."/>
            <person name="Edwards A.M."/>
            <person name="Bochkarev A."/>
            <person name="Hui R."/>
            <person name="Amani M."/>
        </authorList>
    </citation>
    <scope>X-RAY CRYSTALLOGRAPHY (2.14 ANGSTROMS) OF 325-520 IN COMPLEX WITH CA(2+)</scope>
</reference>
<dbReference type="OrthoDB" id="40902at2759"/>
<dbReference type="InterPro" id="IPR011009">
    <property type="entry name" value="Kinase-like_dom_sf"/>
</dbReference>
<keyword evidence="10" id="KW-0808">Transferase</keyword>
<dbReference type="FunFam" id="1.10.238.10:FF:000001">
    <property type="entry name" value="Calmodulin 1"/>
    <property type="match status" value="1"/>
</dbReference>
<feature type="domain" description="EF-hand" evidence="32">
    <location>
        <begin position="366"/>
        <end position="401"/>
    </location>
</feature>
<comment type="catalytic activity">
    <reaction evidence="26">
        <text>L-threonyl-[protein] + ATP = O-phospho-L-threonyl-[protein] + ADP + H(+)</text>
        <dbReference type="Rhea" id="RHEA:46608"/>
        <dbReference type="Rhea" id="RHEA-COMP:11060"/>
        <dbReference type="Rhea" id="RHEA-COMP:11605"/>
        <dbReference type="ChEBI" id="CHEBI:15378"/>
        <dbReference type="ChEBI" id="CHEBI:30013"/>
        <dbReference type="ChEBI" id="CHEBI:30616"/>
        <dbReference type="ChEBI" id="CHEBI:61977"/>
        <dbReference type="ChEBI" id="CHEBI:456216"/>
        <dbReference type="EC" id="2.7.11.1"/>
    </reaction>
</comment>
<dbReference type="InterPro" id="IPR002048">
    <property type="entry name" value="EF_hand_dom"/>
</dbReference>
<evidence type="ECO:0000256" key="11">
    <source>
        <dbReference type="ARBA" id="ARBA00022707"/>
    </source>
</evidence>
<dbReference type="GO" id="GO:0020002">
    <property type="term" value="C:host cell plasma membrane"/>
    <property type="evidence" value="ECO:0007669"/>
    <property type="project" value="UniProtKB-SubCell"/>
</dbReference>
<organism evidence="33 34">
    <name type="scientific">Cryptosporidium parvum (strain Iowa II)</name>
    <dbReference type="NCBI Taxonomy" id="353152"/>
    <lineage>
        <taxon>Eukaryota</taxon>
        <taxon>Sar</taxon>
        <taxon>Alveolata</taxon>
        <taxon>Apicomplexa</taxon>
        <taxon>Conoidasida</taxon>
        <taxon>Coccidia</taxon>
        <taxon>Eucoccidiorida</taxon>
        <taxon>Eimeriorina</taxon>
        <taxon>Cryptosporidiidae</taxon>
        <taxon>Cryptosporidium</taxon>
    </lineage>
</organism>
<dbReference type="SUPFAM" id="SSF47473">
    <property type="entry name" value="EF-hand"/>
    <property type="match status" value="1"/>
</dbReference>
<feature type="domain" description="EF-hand" evidence="32">
    <location>
        <begin position="410"/>
        <end position="445"/>
    </location>
</feature>
<evidence type="ECO:0007829" key="36">
    <source>
        <dbReference type="PDB" id="3LIJ"/>
    </source>
</evidence>
<dbReference type="Pfam" id="PF13499">
    <property type="entry name" value="EF-hand_7"/>
    <property type="match status" value="2"/>
</dbReference>
<proteinExistence type="evidence at protein level"/>
<feature type="non-terminal residue" evidence="33">
    <location>
        <position position="1"/>
    </location>
</feature>
<feature type="binding site" evidence="30">
    <location>
        <position position="95"/>
    </location>
    <ligand>
        <name>ATP</name>
        <dbReference type="ChEBI" id="CHEBI:30616"/>
    </ligand>
</feature>
<dbReference type="STRING" id="353152.Q5CS01"/>
<keyword evidence="34" id="KW-1185">Reference proteome</keyword>
<feature type="binding site" evidence="35 36">
    <location>
        <position position="434"/>
    </location>
    <ligand>
        <name>Ca(2+)</name>
        <dbReference type="ChEBI" id="CHEBI:29108"/>
        <label>2</label>
    </ligand>
</feature>
<dbReference type="FunFam" id="1.10.510.10:FF:000398">
    <property type="entry name" value="Calcium-dependent protein kinase 1"/>
    <property type="match status" value="1"/>
</dbReference>
<dbReference type="InterPro" id="IPR011992">
    <property type="entry name" value="EF-hand-dom_pair"/>
</dbReference>
<dbReference type="PDB" id="3LIJ">
    <property type="method" value="X-ray"/>
    <property type="resolution" value="1.90 A"/>
    <property type="chains" value="A=42-517"/>
</dbReference>
<dbReference type="PROSITE" id="PS50011">
    <property type="entry name" value="PROTEIN_KINASE_DOM"/>
    <property type="match status" value="1"/>
</dbReference>
<comment type="cofactor">
    <cofactor evidence="1">
        <name>Mg(2+)</name>
        <dbReference type="ChEBI" id="CHEBI:18420"/>
    </cofactor>
</comment>
<feature type="binding site" evidence="35 36">
    <location>
        <position position="470"/>
    </location>
    <ligand>
        <name>Ca(2+)</name>
        <dbReference type="ChEBI" id="CHEBI:29108"/>
        <label>3</label>
    </ligand>
</feature>
<evidence type="ECO:0000256" key="20">
    <source>
        <dbReference type="ARBA" id="ARBA00023069"/>
    </source>
</evidence>
<dbReference type="PDB" id="3L19">
    <property type="method" value="X-ray"/>
    <property type="resolution" value="2.14 A"/>
    <property type="chains" value="A/B=325-520"/>
</dbReference>
<evidence type="ECO:0000256" key="25">
    <source>
        <dbReference type="ARBA" id="ARBA00024334"/>
    </source>
</evidence>
<dbReference type="SMART" id="SM00054">
    <property type="entry name" value="EFh"/>
    <property type="match status" value="4"/>
</dbReference>
<keyword evidence="18" id="KW-0282">Flagellum</keyword>
<dbReference type="CDD" id="cd05117">
    <property type="entry name" value="STKc_CAMK"/>
    <property type="match status" value="1"/>
</dbReference>
<dbReference type="GO" id="GO:0031514">
    <property type="term" value="C:motile cilium"/>
    <property type="evidence" value="ECO:0007669"/>
    <property type="project" value="UniProtKB-SubCell"/>
</dbReference>
<dbReference type="GO" id="GO:0005509">
    <property type="term" value="F:calcium ion binding"/>
    <property type="evidence" value="ECO:0007669"/>
    <property type="project" value="InterPro"/>
</dbReference>
<keyword evidence="19" id="KW-1043">Host membrane</keyword>
<dbReference type="GeneID" id="3373302"/>
<name>Q5CS01_CRYPI</name>
<dbReference type="GO" id="GO:0005886">
    <property type="term" value="C:plasma membrane"/>
    <property type="evidence" value="ECO:0007669"/>
    <property type="project" value="UniProtKB-SubCell"/>
</dbReference>
<keyword evidence="24" id="KW-0449">Lipoprotein</keyword>
<feature type="binding site" evidence="35 36">
    <location>
        <position position="383"/>
    </location>
    <ligand>
        <name>Ca(2+)</name>
        <dbReference type="ChEBI" id="CHEBI:29108"/>
        <label>1</label>
    </ligand>
</feature>
<feature type="binding site" evidence="35 36">
    <location>
        <position position="423"/>
    </location>
    <ligand>
        <name>Ca(2+)</name>
        <dbReference type="ChEBI" id="CHEBI:29108"/>
        <label>2</label>
    </ligand>
</feature>
<dbReference type="FunCoup" id="Q5CS01">
    <property type="interactions" value="2"/>
</dbReference>
<evidence type="ECO:0000256" key="22">
    <source>
        <dbReference type="ARBA" id="ARBA00023139"/>
    </source>
</evidence>
<feature type="binding site" evidence="36">
    <location>
        <position position="189"/>
    </location>
    <ligand>
        <name>Mg(2+)</name>
        <dbReference type="ChEBI" id="CHEBI:18420"/>
    </ligand>
</feature>
<dbReference type="RefSeq" id="XP_626035.1">
    <property type="nucleotide sequence ID" value="XM_626035.1"/>
</dbReference>
<dbReference type="InterPro" id="IPR050205">
    <property type="entry name" value="CDPK_Ser/Thr_kinases"/>
</dbReference>
<feature type="binding site" evidence="35 36">
    <location>
        <position position="499"/>
    </location>
    <ligand>
        <name>Ca(2+)</name>
        <dbReference type="ChEBI" id="CHEBI:29108"/>
        <label>4</label>
    </ligand>
</feature>
<keyword evidence="8" id="KW-0723">Serine/threonine-protein kinase</keyword>
<reference evidence="36" key="3">
    <citation type="submission" date="2010-01" db="PDB data bank">
        <title>Crystal structure of full length CpCDPK3 (cgd5_820) in complex with Ca2+ and AMPPNP.</title>
        <authorList>
            <person name="Qiu W."/>
            <person name="Hutchinson A."/>
            <person name="Wernimont A."/>
            <person name="Walker J.R."/>
            <person name="Sullivan H."/>
            <person name="Lin Y.-H."/>
            <person name="Mackenzie F."/>
            <person name="Kozieradzki I."/>
            <person name="Cossar D."/>
            <person name="Schapira M."/>
            <person name="Senisterra G."/>
            <person name="Vedadi M."/>
            <person name="Arrowsmith C.H."/>
            <person name="Bountra C."/>
            <person name="Weigelt J."/>
            <person name="Edwards A.M."/>
            <person name="Bochkarev A."/>
            <person name="Hui R."/>
            <person name="Amani M."/>
        </authorList>
    </citation>
    <scope>X-RAY CRYSTALLOGRAPHY (1.90 ANGSTROMS) OF 42-517 IN COMPLEX WITH CA(2+) AND MG(2+)</scope>
</reference>
<evidence type="ECO:0000256" key="4">
    <source>
        <dbReference type="ARBA" id="ARBA00004425"/>
    </source>
</evidence>
<keyword evidence="21" id="KW-0472">Membrane</keyword>
<evidence type="ECO:0000256" key="26">
    <source>
        <dbReference type="ARBA" id="ARBA00047899"/>
    </source>
</evidence>
<evidence type="ECO:0000256" key="28">
    <source>
        <dbReference type="ARBA" id="ARBA00060437"/>
    </source>
</evidence>
<feature type="binding site" evidence="35 36">
    <location>
        <position position="495"/>
    </location>
    <ligand>
        <name>Ca(2+)</name>
        <dbReference type="ChEBI" id="CHEBI:29108"/>
        <label>4</label>
    </ligand>
</feature>
<keyword evidence="15 33" id="KW-0418">Kinase</keyword>
<dbReference type="GO" id="GO:0020005">
    <property type="term" value="C:symbiont-containing vacuole membrane"/>
    <property type="evidence" value="ECO:0007669"/>
    <property type="project" value="UniProtKB-SubCell"/>
</dbReference>
<feature type="binding site" evidence="35 36">
    <location>
        <position position="379"/>
    </location>
    <ligand>
        <name>Ca(2+)</name>
        <dbReference type="ChEBI" id="CHEBI:29108"/>
        <label>1</label>
    </ligand>
</feature>
<dbReference type="EC" id="2.7.11.1" evidence="5"/>
<evidence type="ECO:0000256" key="27">
    <source>
        <dbReference type="ARBA" id="ARBA00048679"/>
    </source>
</evidence>
<dbReference type="EvolutionaryTrace" id="Q5CS01"/>
<feature type="binding site" evidence="35 36">
    <location>
        <position position="390"/>
    </location>
    <ligand>
        <name>Ca(2+)</name>
        <dbReference type="ChEBI" id="CHEBI:29108"/>
        <label>1</label>
    </ligand>
</feature>
<sequence>ISLFIQKKMGCTPSKGKVEFTSRKREENEKEVEIKSVEIKNDLQATPGMFITSKKGHLSEMYQRVKKLGSGAYGEVLLCRDKVTHVERAIKIIRKTSVSTSSNSKLLEEVAVLKLLDHPNIMKLYDFFEDKRNYYLVMECYKGGELFDEIIHRMKFNEVDAAVIIKQVLSGVTYLHKHNIVHRDLKPENLLLESKEKDALIKIVDFGLSAVFENQKKMKERLGTAYYIAPEVLRKKYDEKCDVWSIGVILFILLAGYPPFGGQTDQEILRKVEKGKYTFDSPEWKNVSEGAKDLIKQMLQFDSQRRISAQQALEHPWIKEMCSKKESGIELPSLANAIENMRKFQNSQKLAQAALLYMASKLTSQEETKELTDIFRHIDKNGDGQLDRQELIDGYSKLSGEEVAVFDLPQIESEVDAILGAADFDRNGYIDYSEFVTVAMDRKSLLSKDKLESAFQKFDQDGNGKISVDELASVFGLDHLESKTWKEMISGIDSNNDGDVDFEEFCKMIQKLCSNNEPQLKKN</sequence>
<comment type="subcellular location">
    <subcellularLocation>
        <location evidence="3">Cell membrane</location>
        <topology evidence="3">Lipid-anchor</topology>
        <orientation evidence="3">Cytoplasmic side</orientation>
    </subcellularLocation>
    <subcellularLocation>
        <location evidence="2">Cell projection</location>
        <location evidence="2">Cilium</location>
        <location evidence="2">Flagellum</location>
    </subcellularLocation>
    <subcellularLocation>
        <location evidence="4">Host cell membrane</location>
        <topology evidence="4">Lipid-anchor</topology>
    </subcellularLocation>
    <subcellularLocation>
        <location evidence="28">Parasitophorous vacuole membrane</location>
        <topology evidence="28">Lipid-anchor</topology>
    </subcellularLocation>
</comment>